<dbReference type="EMBL" id="UYRR01031089">
    <property type="protein sequence ID" value="VDK45494.1"/>
    <property type="molecule type" value="Genomic_DNA"/>
</dbReference>
<sequence length="757" mass="86461">MKVEYQRCSFFCIAQIAACRCEETLGGESGTRFTLPKLNGLHFIHTLIIHTCDLLIIPNGTFDGVVFHQLIKLVAIKQVVLSPWTFRGILRSPHELIIQEANFHRIPKNAFSGLSNLKHIWFRNATIGSIAARAFEHNFSGKMHEVENFFIRGNVRIRSLGAMVFSDSQIAQLVFEDVRMSTNELCFIGVEVNKLMLMRCRWRNRRTRHLSRFISQSIDHVHLINTTVDRLALSTFFNSTKIQIDQSTIAELSPATSNLRARSIYFFKSTIKQITSNAFHNINSIELLEVVQSKIGIISERAFRNANIETLLFDKSSIDQIHTTSFEKTRIRTLQWSECEIGGMSANIFLNTIIQQILISKSKVTSIANNCFADLILATFLIVDSKMSQIGSSPFANVQVENLTLHNNEFTFGDFGTIFAQLGVLSLTATNNVFGCDPNDCETNALLLNNDERYMPWYFENNRCLKSHGKEICKRELEWTDRGGVHCRGRHQIVECVCDGDTTSDKSVQLPQTNASILLIGDCIQLHINSASTSRVTSLHIYRIETLQLLRLPPRLKTLQIFHSRVHFINENAFAYLNMDRVEVIATHINTIERYAFRDSSVKTFILRDSALLNAERHAFGSSSIENFYAEICKFYRVDNLWSYLNNVSIRQSFVDNPIELMRLRTFCFEDSDSACECVPDEFIERNRCETRIESCPESDISVENWQTKFCMKADQHNSGTASVKADSNRRFSVLLIPDCNKLAAMIFLLYRFAVVV</sequence>
<evidence type="ECO:0000313" key="5">
    <source>
        <dbReference type="Proteomes" id="UP000267096"/>
    </source>
</evidence>
<name>A0A0M3JVC0_ANISI</name>
<accession>A0A0M3JVC0</accession>
<dbReference type="Gene3D" id="3.80.10.10">
    <property type="entry name" value="Ribonuclease Inhibitor"/>
    <property type="match status" value="2"/>
</dbReference>
<dbReference type="InterPro" id="IPR032675">
    <property type="entry name" value="LRR_dom_sf"/>
</dbReference>
<dbReference type="Proteomes" id="UP000267096">
    <property type="component" value="Unassembled WGS sequence"/>
</dbReference>
<dbReference type="PANTHER" id="PTHR24369:SF210">
    <property type="entry name" value="CHAOPTIN-RELATED"/>
    <property type="match status" value="1"/>
</dbReference>
<dbReference type="GO" id="GO:0005886">
    <property type="term" value="C:plasma membrane"/>
    <property type="evidence" value="ECO:0007669"/>
    <property type="project" value="TreeGrafter"/>
</dbReference>
<keyword evidence="3" id="KW-0677">Repeat</keyword>
<dbReference type="Pfam" id="PF13306">
    <property type="entry name" value="LRR_5"/>
    <property type="match status" value="3"/>
</dbReference>
<evidence type="ECO:0000313" key="4">
    <source>
        <dbReference type="EMBL" id="VDK45494.1"/>
    </source>
</evidence>
<keyword evidence="2" id="KW-0732">Signal</keyword>
<dbReference type="WBParaSite" id="ASIM_0001216901-mRNA-1">
    <property type="protein sequence ID" value="ASIM_0001216901-mRNA-1"/>
    <property type="gene ID" value="ASIM_0001216901"/>
</dbReference>
<dbReference type="SUPFAM" id="SSF52058">
    <property type="entry name" value="L domain-like"/>
    <property type="match status" value="2"/>
</dbReference>
<dbReference type="AlphaFoldDB" id="A0A0M3JVC0"/>
<dbReference type="InterPro" id="IPR026906">
    <property type="entry name" value="LRR_5"/>
</dbReference>
<evidence type="ECO:0000256" key="3">
    <source>
        <dbReference type="ARBA" id="ARBA00022737"/>
    </source>
</evidence>
<proteinExistence type="predicted"/>
<reference evidence="6" key="1">
    <citation type="submission" date="2017-02" db="UniProtKB">
        <authorList>
            <consortium name="WormBaseParasite"/>
        </authorList>
    </citation>
    <scope>IDENTIFICATION</scope>
</reference>
<evidence type="ECO:0000313" key="6">
    <source>
        <dbReference type="WBParaSite" id="ASIM_0001216901-mRNA-1"/>
    </source>
</evidence>
<evidence type="ECO:0000256" key="1">
    <source>
        <dbReference type="ARBA" id="ARBA00022614"/>
    </source>
</evidence>
<dbReference type="InterPro" id="IPR050541">
    <property type="entry name" value="LRR_TM_domain-containing"/>
</dbReference>
<keyword evidence="1" id="KW-0433">Leucine-rich repeat</keyword>
<reference evidence="4 5" key="2">
    <citation type="submission" date="2018-11" db="EMBL/GenBank/DDBJ databases">
        <authorList>
            <consortium name="Pathogen Informatics"/>
        </authorList>
    </citation>
    <scope>NUCLEOTIDE SEQUENCE [LARGE SCALE GENOMIC DNA]</scope>
</reference>
<dbReference type="PANTHER" id="PTHR24369">
    <property type="entry name" value="ANTIGEN BSP, PUTATIVE-RELATED"/>
    <property type="match status" value="1"/>
</dbReference>
<dbReference type="OrthoDB" id="6360013at2759"/>
<gene>
    <name evidence="4" type="ORF">ASIM_LOCUS11635</name>
</gene>
<protein>
    <submittedName>
        <fullName evidence="6">Recep_L_domain domain-containing protein</fullName>
    </submittedName>
</protein>
<keyword evidence="5" id="KW-1185">Reference proteome</keyword>
<evidence type="ECO:0000256" key="2">
    <source>
        <dbReference type="ARBA" id="ARBA00022729"/>
    </source>
</evidence>
<organism evidence="6">
    <name type="scientific">Anisakis simplex</name>
    <name type="common">Herring worm</name>
    <dbReference type="NCBI Taxonomy" id="6269"/>
    <lineage>
        <taxon>Eukaryota</taxon>
        <taxon>Metazoa</taxon>
        <taxon>Ecdysozoa</taxon>
        <taxon>Nematoda</taxon>
        <taxon>Chromadorea</taxon>
        <taxon>Rhabditida</taxon>
        <taxon>Spirurina</taxon>
        <taxon>Ascaridomorpha</taxon>
        <taxon>Ascaridoidea</taxon>
        <taxon>Anisakidae</taxon>
        <taxon>Anisakis</taxon>
        <taxon>Anisakis simplex complex</taxon>
    </lineage>
</organism>